<sequence length="453" mass="46580">MSDVLVIGSGPTLQRFADRMRHHAHPGSLTVLETDPPALSPAFGPVVGGGGAGLRAEVVGVDRERRRVSARVDAVETTYPYDVLVLAGGTRPVVPGIPGLLDARGRLVDGVVAPSAVTDAARVTGGTVVVLGDAPLGVEVASALTARGVDTTLVCAEPRPLLGRLGEICASLLSEWLERTGVTVVGGANAVRRAPGRLVLDNGTTLRADTLVLCAGAVPDTRLGLAAGLIVHSGIVVDDQLRASDPRVHAIGDCAEHDGRTVPGADAAWAQAEVLARVLTGQAAAYRPPPPALRLRVPGADVAGFGSPADLEQPGTRLISVTDPAGGRHARVALRDERVVAAVLFGLPQAIATIGFLHRHGRCFPSDRLGLLLGLPPRPASHARETSVDSQVCLCNNVSMGTLRQAWRTGSRTAGALATVTRATTGCGGCSQSVADLCRVWASESGDRLVAAS</sequence>
<keyword evidence="5" id="KW-0349">Heme</keyword>
<dbReference type="RefSeq" id="WP_091446777.1">
    <property type="nucleotide sequence ID" value="NZ_FMZZ01000001.1"/>
</dbReference>
<comment type="pathway">
    <text evidence="3">Nitrogen metabolism; nitrate reduction (assimilation).</text>
</comment>
<evidence type="ECO:0000313" key="12">
    <source>
        <dbReference type="EMBL" id="SDC07854.1"/>
    </source>
</evidence>
<evidence type="ECO:0000259" key="11">
    <source>
        <dbReference type="Pfam" id="PF07992"/>
    </source>
</evidence>
<dbReference type="Gene3D" id="1.10.10.1100">
    <property type="entry name" value="BFD-like [2Fe-2S]-binding domain"/>
    <property type="match status" value="1"/>
</dbReference>
<dbReference type="GO" id="GO:0046872">
    <property type="term" value="F:metal ion binding"/>
    <property type="evidence" value="ECO:0007669"/>
    <property type="project" value="UniProtKB-KW"/>
</dbReference>
<dbReference type="STRING" id="1271860.SAMN05216174_10125"/>
<feature type="domain" description="FAD/NAD(P)-binding" evidence="11">
    <location>
        <begin position="54"/>
        <end position="271"/>
    </location>
</feature>
<comment type="similarity">
    <text evidence="4">Belongs to the nitrite and sulfite reductase 4Fe-4S domain family.</text>
</comment>
<dbReference type="InterPro" id="IPR052034">
    <property type="entry name" value="NasD-like"/>
</dbReference>
<keyword evidence="8" id="KW-0408">Iron</keyword>
<keyword evidence="7" id="KW-0560">Oxidoreductase</keyword>
<feature type="domain" description="BFD-like [2Fe-2S]-binding" evidence="10">
    <location>
        <begin position="392"/>
        <end position="437"/>
    </location>
</feature>
<dbReference type="InterPro" id="IPR036188">
    <property type="entry name" value="FAD/NAD-bd_sf"/>
</dbReference>
<dbReference type="SUPFAM" id="SSF51905">
    <property type="entry name" value="FAD/NAD(P)-binding domain"/>
    <property type="match status" value="1"/>
</dbReference>
<comment type="cofactor">
    <cofactor evidence="1">
        <name>siroheme</name>
        <dbReference type="ChEBI" id="CHEBI:60052"/>
    </cofactor>
</comment>
<evidence type="ECO:0000256" key="8">
    <source>
        <dbReference type="ARBA" id="ARBA00023004"/>
    </source>
</evidence>
<comment type="cofactor">
    <cofactor evidence="2">
        <name>[4Fe-4S] cluster</name>
        <dbReference type="ChEBI" id="CHEBI:49883"/>
    </cofactor>
</comment>
<protein>
    <submittedName>
        <fullName evidence="12">Assimilatory nitrate reductase electron transfer subunit</fullName>
    </submittedName>
</protein>
<dbReference type="AlphaFoldDB" id="A0A1G6IN07"/>
<evidence type="ECO:0000256" key="5">
    <source>
        <dbReference type="ARBA" id="ARBA00022617"/>
    </source>
</evidence>
<gene>
    <name evidence="12" type="ORF">SAMN05216174_10125</name>
</gene>
<organism evidence="12 13">
    <name type="scientific">Actinokineospora iranica</name>
    <dbReference type="NCBI Taxonomy" id="1271860"/>
    <lineage>
        <taxon>Bacteria</taxon>
        <taxon>Bacillati</taxon>
        <taxon>Actinomycetota</taxon>
        <taxon>Actinomycetes</taxon>
        <taxon>Pseudonocardiales</taxon>
        <taxon>Pseudonocardiaceae</taxon>
        <taxon>Actinokineospora</taxon>
    </lineage>
</organism>
<keyword evidence="6" id="KW-0479">Metal-binding</keyword>
<evidence type="ECO:0000259" key="10">
    <source>
        <dbReference type="Pfam" id="PF04324"/>
    </source>
</evidence>
<dbReference type="GO" id="GO:0016491">
    <property type="term" value="F:oxidoreductase activity"/>
    <property type="evidence" value="ECO:0007669"/>
    <property type="project" value="UniProtKB-KW"/>
</dbReference>
<dbReference type="Pfam" id="PF04324">
    <property type="entry name" value="Fer2_BFD"/>
    <property type="match status" value="1"/>
</dbReference>
<dbReference type="PRINTS" id="PR00368">
    <property type="entry name" value="FADPNR"/>
</dbReference>
<dbReference type="InterPro" id="IPR041854">
    <property type="entry name" value="BFD-like_2Fe2S-bd_dom_sf"/>
</dbReference>
<evidence type="ECO:0000256" key="7">
    <source>
        <dbReference type="ARBA" id="ARBA00023002"/>
    </source>
</evidence>
<evidence type="ECO:0000256" key="9">
    <source>
        <dbReference type="ARBA" id="ARBA00023014"/>
    </source>
</evidence>
<dbReference type="PANTHER" id="PTHR43809:SF1">
    <property type="entry name" value="NITRITE REDUCTASE (NADH) LARGE SUBUNIT"/>
    <property type="match status" value="1"/>
</dbReference>
<dbReference type="GO" id="GO:0051536">
    <property type="term" value="F:iron-sulfur cluster binding"/>
    <property type="evidence" value="ECO:0007669"/>
    <property type="project" value="UniProtKB-KW"/>
</dbReference>
<evidence type="ECO:0000313" key="13">
    <source>
        <dbReference type="Proteomes" id="UP000199501"/>
    </source>
</evidence>
<evidence type="ECO:0000256" key="6">
    <source>
        <dbReference type="ARBA" id="ARBA00022723"/>
    </source>
</evidence>
<dbReference type="InterPro" id="IPR023753">
    <property type="entry name" value="FAD/NAD-binding_dom"/>
</dbReference>
<dbReference type="PANTHER" id="PTHR43809">
    <property type="entry name" value="NITRITE REDUCTASE (NADH) LARGE SUBUNIT"/>
    <property type="match status" value="1"/>
</dbReference>
<keyword evidence="13" id="KW-1185">Reference proteome</keyword>
<dbReference type="InterPro" id="IPR007419">
    <property type="entry name" value="BFD-like_2Fe2S-bd_dom"/>
</dbReference>
<dbReference type="Proteomes" id="UP000199501">
    <property type="component" value="Unassembled WGS sequence"/>
</dbReference>
<dbReference type="Gene3D" id="3.50.50.60">
    <property type="entry name" value="FAD/NAD(P)-binding domain"/>
    <property type="match status" value="2"/>
</dbReference>
<name>A0A1G6IN07_9PSEU</name>
<proteinExistence type="inferred from homology"/>
<dbReference type="EMBL" id="FMZZ01000001">
    <property type="protein sequence ID" value="SDC07854.1"/>
    <property type="molecule type" value="Genomic_DNA"/>
</dbReference>
<dbReference type="OrthoDB" id="9768666at2"/>
<evidence type="ECO:0000256" key="4">
    <source>
        <dbReference type="ARBA" id="ARBA00010429"/>
    </source>
</evidence>
<accession>A0A1G6IN07</accession>
<dbReference type="Pfam" id="PF07992">
    <property type="entry name" value="Pyr_redox_2"/>
    <property type="match status" value="1"/>
</dbReference>
<evidence type="ECO:0000256" key="1">
    <source>
        <dbReference type="ARBA" id="ARBA00001929"/>
    </source>
</evidence>
<reference evidence="13" key="1">
    <citation type="submission" date="2016-10" db="EMBL/GenBank/DDBJ databases">
        <authorList>
            <person name="Varghese N."/>
            <person name="Submissions S."/>
        </authorList>
    </citation>
    <scope>NUCLEOTIDE SEQUENCE [LARGE SCALE GENOMIC DNA]</scope>
    <source>
        <strain evidence="13">IBRC-M 10403</strain>
    </source>
</reference>
<evidence type="ECO:0000256" key="2">
    <source>
        <dbReference type="ARBA" id="ARBA00001966"/>
    </source>
</evidence>
<evidence type="ECO:0000256" key="3">
    <source>
        <dbReference type="ARBA" id="ARBA00005096"/>
    </source>
</evidence>
<keyword evidence="9" id="KW-0411">Iron-sulfur</keyword>